<name>A0A6J4LM71_9SPHI</name>
<evidence type="ECO:0000313" key="1">
    <source>
        <dbReference type="EMBL" id="CAA9336994.1"/>
    </source>
</evidence>
<reference evidence="1" key="1">
    <citation type="submission" date="2020-02" db="EMBL/GenBank/DDBJ databases">
        <authorList>
            <person name="Meier V. D."/>
        </authorList>
    </citation>
    <scope>NUCLEOTIDE SEQUENCE</scope>
    <source>
        <strain evidence="1">AVDCRST_MAG56</strain>
    </source>
</reference>
<organism evidence="1">
    <name type="scientific">uncultured Cytophagales bacterium</name>
    <dbReference type="NCBI Taxonomy" id="158755"/>
    <lineage>
        <taxon>Bacteria</taxon>
        <taxon>Pseudomonadati</taxon>
        <taxon>Bacteroidota</taxon>
        <taxon>Sphingobacteriia</taxon>
        <taxon>Sphingobacteriales</taxon>
        <taxon>environmental samples</taxon>
    </lineage>
</organism>
<accession>A0A6J4LM71</accession>
<gene>
    <name evidence="1" type="ORF">AVDCRST_MAG56-7704</name>
</gene>
<protein>
    <submittedName>
        <fullName evidence="1">Uncharacterized protein</fullName>
    </submittedName>
</protein>
<sequence>MPNRESLTHLIRVICRQRLPGQLPGKPVIVSGIFLKTHGDAVSETLMAASGAGLYQGH</sequence>
<dbReference type="AlphaFoldDB" id="A0A6J4LM71"/>
<proteinExistence type="predicted"/>
<dbReference type="EMBL" id="CADCTQ010000646">
    <property type="protein sequence ID" value="CAA9336994.1"/>
    <property type="molecule type" value="Genomic_DNA"/>
</dbReference>